<feature type="non-terminal residue" evidence="1">
    <location>
        <position position="80"/>
    </location>
</feature>
<evidence type="ECO:0000313" key="1">
    <source>
        <dbReference type="EMBL" id="CAE7671844.1"/>
    </source>
</evidence>
<comment type="caution">
    <text evidence="1">The sequence shown here is derived from an EMBL/GenBank/DDBJ whole genome shotgun (WGS) entry which is preliminary data.</text>
</comment>
<dbReference type="Proteomes" id="UP000649617">
    <property type="component" value="Unassembled WGS sequence"/>
</dbReference>
<sequence>HGGDSRPVRAQLCGVCSIQASQLGSAFAAVRCDGGVVTWGGMDCGGDSDAVASQLRPGSCSDEQAGQQLRCILESGKAAG</sequence>
<accession>A0A812WE90</accession>
<dbReference type="OrthoDB" id="427572at2759"/>
<feature type="non-terminal residue" evidence="1">
    <location>
        <position position="1"/>
    </location>
</feature>
<evidence type="ECO:0000313" key="2">
    <source>
        <dbReference type="Proteomes" id="UP000649617"/>
    </source>
</evidence>
<reference evidence="1" key="1">
    <citation type="submission" date="2021-02" db="EMBL/GenBank/DDBJ databases">
        <authorList>
            <person name="Dougan E. K."/>
            <person name="Rhodes N."/>
            <person name="Thang M."/>
            <person name="Chan C."/>
        </authorList>
    </citation>
    <scope>NUCLEOTIDE SEQUENCE</scope>
</reference>
<dbReference type="EMBL" id="CAJNIZ010043889">
    <property type="protein sequence ID" value="CAE7671844.1"/>
    <property type="molecule type" value="Genomic_DNA"/>
</dbReference>
<organism evidence="1 2">
    <name type="scientific">Symbiodinium pilosum</name>
    <name type="common">Dinoflagellate</name>
    <dbReference type="NCBI Taxonomy" id="2952"/>
    <lineage>
        <taxon>Eukaryota</taxon>
        <taxon>Sar</taxon>
        <taxon>Alveolata</taxon>
        <taxon>Dinophyceae</taxon>
        <taxon>Suessiales</taxon>
        <taxon>Symbiodiniaceae</taxon>
        <taxon>Symbiodinium</taxon>
    </lineage>
</organism>
<name>A0A812WE90_SYMPI</name>
<gene>
    <name evidence="1" type="ORF">SPIL2461_LOCUS18546</name>
</gene>
<proteinExistence type="predicted"/>
<dbReference type="AlphaFoldDB" id="A0A812WE90"/>
<keyword evidence="2" id="KW-1185">Reference proteome</keyword>
<protein>
    <submittedName>
        <fullName evidence="1">Uncharacterized protein</fullName>
    </submittedName>
</protein>